<reference evidence="3" key="1">
    <citation type="submission" date="2021-02" db="EMBL/GenBank/DDBJ databases">
        <title>Psilocybe cubensis genome.</title>
        <authorList>
            <person name="Mckernan K.J."/>
            <person name="Crawford S."/>
            <person name="Trippe A."/>
            <person name="Kane L.T."/>
            <person name="Mclaughlin S."/>
        </authorList>
    </citation>
    <scope>NUCLEOTIDE SEQUENCE [LARGE SCALE GENOMIC DNA]</scope>
    <source>
        <strain evidence="3">MGC-MH-2018</strain>
    </source>
</reference>
<evidence type="ECO:0000256" key="2">
    <source>
        <dbReference type="SAM" id="Phobius"/>
    </source>
</evidence>
<feature type="region of interest" description="Disordered" evidence="1">
    <location>
        <begin position="1"/>
        <end position="34"/>
    </location>
</feature>
<dbReference type="OrthoDB" id="2972750at2759"/>
<feature type="transmembrane region" description="Helical" evidence="2">
    <location>
        <begin position="42"/>
        <end position="62"/>
    </location>
</feature>
<dbReference type="AlphaFoldDB" id="A0A8H8CJY6"/>
<evidence type="ECO:0000313" key="3">
    <source>
        <dbReference type="EMBL" id="KAG5168246.1"/>
    </source>
</evidence>
<gene>
    <name evidence="3" type="ORF">JR316_006841</name>
</gene>
<proteinExistence type="predicted"/>
<feature type="compositionally biased region" description="Low complexity" evidence="1">
    <location>
        <begin position="12"/>
        <end position="25"/>
    </location>
</feature>
<feature type="compositionally biased region" description="Low complexity" evidence="1">
    <location>
        <begin position="191"/>
        <end position="203"/>
    </location>
</feature>
<organism evidence="3">
    <name type="scientific">Psilocybe cubensis</name>
    <name type="common">Psychedelic mushroom</name>
    <name type="synonym">Stropharia cubensis</name>
    <dbReference type="NCBI Taxonomy" id="181762"/>
    <lineage>
        <taxon>Eukaryota</taxon>
        <taxon>Fungi</taxon>
        <taxon>Dikarya</taxon>
        <taxon>Basidiomycota</taxon>
        <taxon>Agaricomycotina</taxon>
        <taxon>Agaricomycetes</taxon>
        <taxon>Agaricomycetidae</taxon>
        <taxon>Agaricales</taxon>
        <taxon>Agaricineae</taxon>
        <taxon>Strophariaceae</taxon>
        <taxon>Psilocybe</taxon>
    </lineage>
</organism>
<protein>
    <submittedName>
        <fullName evidence="3">Uncharacterized protein</fullName>
    </submittedName>
</protein>
<comment type="caution">
    <text evidence="3">The sequence shown here is derived from an EMBL/GenBank/DDBJ whole genome shotgun (WGS) entry which is preliminary data.</text>
</comment>
<sequence length="254" mass="28487">MALQTSHRSEASSTPTPTSSSGNTTDPNAQQTGFSPAGSPPLILAFLAIGLFSAAMIVVFGWRRVQFGRAWTLGGIPPTEEIRLPRVLPKKPVLWDLWCKGRAGWTEVAGSRKPEHNIKLQWENMAPFTVSTVPLHDPAENSITTYTPPIRDVSLRPRPPFLPFRLRWPNHRSMPPPPPSPPQRHRDSMKSIESSPSTTSRSTLQVGVIIIMPSAQNPTYVRTDSDIKRHERNRHRESEEVVDYSIGIYECPWD</sequence>
<keyword evidence="2" id="KW-1133">Transmembrane helix</keyword>
<keyword evidence="2" id="KW-0472">Membrane</keyword>
<dbReference type="EMBL" id="JAFIQS010000006">
    <property type="protein sequence ID" value="KAG5168246.1"/>
    <property type="molecule type" value="Genomic_DNA"/>
</dbReference>
<name>A0A8H8CJY6_PSICU</name>
<accession>A0A8H8CJY6</accession>
<evidence type="ECO:0000256" key="1">
    <source>
        <dbReference type="SAM" id="MobiDB-lite"/>
    </source>
</evidence>
<keyword evidence="2" id="KW-0812">Transmembrane</keyword>
<feature type="region of interest" description="Disordered" evidence="1">
    <location>
        <begin position="166"/>
        <end position="203"/>
    </location>
</feature>